<protein>
    <submittedName>
        <fullName evidence="2">Uncharacterized protein</fullName>
    </submittedName>
</protein>
<organism evidence="3">
    <name type="scientific">Chlorella variabilis</name>
    <name type="common">Green alga</name>
    <dbReference type="NCBI Taxonomy" id="554065"/>
    <lineage>
        <taxon>Eukaryota</taxon>
        <taxon>Viridiplantae</taxon>
        <taxon>Chlorophyta</taxon>
        <taxon>core chlorophytes</taxon>
        <taxon>Trebouxiophyceae</taxon>
        <taxon>Chlorellales</taxon>
        <taxon>Chlorellaceae</taxon>
        <taxon>Chlorella clade</taxon>
        <taxon>Chlorella</taxon>
    </lineage>
</organism>
<sequence>MTISPQDGTFNPTLDNKLGITAQCDVTGSGGQATTACWRAQLAECGTVPCDTGRLPPYNATGPTTYAPASVAYGGSPPTYVSTYQFTTLISSNSTSNVTGVIYPGASNKVEVKATCIIEGQYALTAVQNWPAQMQLCGPNGGQPCSGNSYDPGAPTLTPSKVTYNSTNNRYTAEYTFTIDDAWKGQPITHRYFLCLYEDASANVVQNEGSFIQDPAFASISPPPTIQIHSVRPAPPCPCHACREAAHVLLAVCRPGLRAPVAAAPRWWATSPAPVGPDGDIGIVGLGTTGDTAAPDSDSITCSSGVALGMDTARFNATSPLPDVAKLIKPAATQPASAQPATAQPAASLATAAKPTASLAAAT</sequence>
<dbReference type="AlphaFoldDB" id="E1ZDL8"/>
<evidence type="ECO:0000256" key="1">
    <source>
        <dbReference type="SAM" id="MobiDB-lite"/>
    </source>
</evidence>
<feature type="region of interest" description="Disordered" evidence="1">
    <location>
        <begin position="331"/>
        <end position="363"/>
    </location>
</feature>
<dbReference type="EMBL" id="GL433843">
    <property type="protein sequence ID" value="EFN56046.1"/>
    <property type="molecule type" value="Genomic_DNA"/>
</dbReference>
<keyword evidence="3" id="KW-1185">Reference proteome</keyword>
<dbReference type="OrthoDB" id="512001at2759"/>
<proteinExistence type="predicted"/>
<evidence type="ECO:0000313" key="2">
    <source>
        <dbReference type="EMBL" id="EFN56046.1"/>
    </source>
</evidence>
<reference evidence="2 3" key="1">
    <citation type="journal article" date="2010" name="Plant Cell">
        <title>The Chlorella variabilis NC64A genome reveals adaptation to photosymbiosis, coevolution with viruses, and cryptic sex.</title>
        <authorList>
            <person name="Blanc G."/>
            <person name="Duncan G."/>
            <person name="Agarkova I."/>
            <person name="Borodovsky M."/>
            <person name="Gurnon J."/>
            <person name="Kuo A."/>
            <person name="Lindquist E."/>
            <person name="Lucas S."/>
            <person name="Pangilinan J."/>
            <person name="Polle J."/>
            <person name="Salamov A."/>
            <person name="Terry A."/>
            <person name="Yamada T."/>
            <person name="Dunigan D.D."/>
            <person name="Grigoriev I.V."/>
            <person name="Claverie J.M."/>
            <person name="Van Etten J.L."/>
        </authorList>
    </citation>
    <scope>NUCLEOTIDE SEQUENCE [LARGE SCALE GENOMIC DNA]</scope>
    <source>
        <strain evidence="2 3">NC64A</strain>
    </source>
</reference>
<evidence type="ECO:0000313" key="3">
    <source>
        <dbReference type="Proteomes" id="UP000008141"/>
    </source>
</evidence>
<dbReference type="KEGG" id="cvr:CHLNCDRAFT_145495"/>
<dbReference type="RefSeq" id="XP_005848148.1">
    <property type="nucleotide sequence ID" value="XM_005848086.1"/>
</dbReference>
<gene>
    <name evidence="2" type="ORF">CHLNCDRAFT_145495</name>
</gene>
<accession>E1ZDL8</accession>
<dbReference type="GeneID" id="17355283"/>
<name>E1ZDL8_CHLVA</name>
<dbReference type="InParanoid" id="E1ZDL8"/>
<dbReference type="Proteomes" id="UP000008141">
    <property type="component" value="Unassembled WGS sequence"/>
</dbReference>